<name>A0A3S5CNJ6_9PLAT</name>
<protein>
    <submittedName>
        <fullName evidence="1">Uncharacterized protein</fullName>
    </submittedName>
</protein>
<comment type="caution">
    <text evidence="1">The sequence shown here is derived from an EMBL/GenBank/DDBJ whole genome shotgun (WGS) entry which is preliminary data.</text>
</comment>
<dbReference type="EMBL" id="CAAALY010062249">
    <property type="protein sequence ID" value="VEL23491.1"/>
    <property type="molecule type" value="Genomic_DNA"/>
</dbReference>
<dbReference type="AlphaFoldDB" id="A0A3S5CNJ6"/>
<evidence type="ECO:0000313" key="1">
    <source>
        <dbReference type="EMBL" id="VEL23491.1"/>
    </source>
</evidence>
<gene>
    <name evidence="1" type="ORF">PXEA_LOCUS16931</name>
</gene>
<evidence type="ECO:0000313" key="2">
    <source>
        <dbReference type="Proteomes" id="UP000784294"/>
    </source>
</evidence>
<dbReference type="Proteomes" id="UP000784294">
    <property type="component" value="Unassembled WGS sequence"/>
</dbReference>
<accession>A0A3S5CNJ6</accession>
<proteinExistence type="predicted"/>
<keyword evidence="2" id="KW-1185">Reference proteome</keyword>
<reference evidence="1" key="1">
    <citation type="submission" date="2018-11" db="EMBL/GenBank/DDBJ databases">
        <authorList>
            <consortium name="Pathogen Informatics"/>
        </authorList>
    </citation>
    <scope>NUCLEOTIDE SEQUENCE</scope>
</reference>
<sequence>MGYFLCLPGEEKASNQVLDQTNDCTCIGEDIHQSCGSIGVNPSDATLLHYLHIAIDSTRVVLSFVEHQLIPPHALECLDGEKFADSSLMKEGSSLGTYDLLKVSIYFMRYQAIFYDKLTK</sequence>
<organism evidence="1 2">
    <name type="scientific">Protopolystoma xenopodis</name>
    <dbReference type="NCBI Taxonomy" id="117903"/>
    <lineage>
        <taxon>Eukaryota</taxon>
        <taxon>Metazoa</taxon>
        <taxon>Spiralia</taxon>
        <taxon>Lophotrochozoa</taxon>
        <taxon>Platyhelminthes</taxon>
        <taxon>Monogenea</taxon>
        <taxon>Polyopisthocotylea</taxon>
        <taxon>Polystomatidea</taxon>
        <taxon>Polystomatidae</taxon>
        <taxon>Protopolystoma</taxon>
    </lineage>
</organism>